<evidence type="ECO:0000256" key="5">
    <source>
        <dbReference type="ARBA" id="ARBA00023235"/>
    </source>
</evidence>
<sequence>MKPPVILINYKAYENSYGKKSIEITKKIEKVSKEYGTEIIVSVPATMIHRISEESELTVFAQHVDSGEQGARTGAILPEMIKDAGARGSLLNHSERRIRLDEMAESLERIRVLNLESVVCVDRYELVLPVALLRPNAVLIEPPELIGTGIPVSKAKPEAITKAVEEIKKTKDVYLLAGAGITTGEDVFKAIELGADGIGAASAVMKAKEPEKVVEDFVKNAIKAMEKRGE</sequence>
<evidence type="ECO:0000256" key="6">
    <source>
        <dbReference type="ARBA" id="ARBA00044762"/>
    </source>
</evidence>
<gene>
    <name evidence="7" type="primary">tpiA</name>
    <name evidence="9" type="ORF">ATY89_05690</name>
    <name evidence="10" type="ORF">ATZ20_08715</name>
</gene>
<dbReference type="EMBL" id="CP013695">
    <property type="protein sequence ID" value="ALU32217.1"/>
    <property type="molecule type" value="Genomic_DNA"/>
</dbReference>
<dbReference type="PROSITE" id="PS51440">
    <property type="entry name" value="TIM_2"/>
    <property type="match status" value="1"/>
</dbReference>
<dbReference type="HAMAP" id="MF_00147_A">
    <property type="entry name" value="TIM_A"/>
    <property type="match status" value="1"/>
</dbReference>
<dbReference type="Proteomes" id="UP000060043">
    <property type="component" value="Chromosome"/>
</dbReference>
<dbReference type="CDD" id="cd00311">
    <property type="entry name" value="TIM"/>
    <property type="match status" value="1"/>
</dbReference>
<keyword evidence="5 7" id="KW-0413">Isomerase</keyword>
<dbReference type="UniPathway" id="UPA00138"/>
<dbReference type="UniPathway" id="UPA00109">
    <property type="reaction ID" value="UER00189"/>
</dbReference>
<feature type="binding site" evidence="7">
    <location>
        <begin position="201"/>
        <end position="202"/>
    </location>
    <ligand>
        <name>substrate</name>
    </ligand>
</feature>
<dbReference type="InterPro" id="IPR013785">
    <property type="entry name" value="Aldolase_TIM"/>
</dbReference>
<comment type="similarity">
    <text evidence="7 8">Belongs to the triosephosphate isomerase family.</text>
</comment>
<keyword evidence="4 7" id="KW-0324">Glycolysis</keyword>
<name>A0A0U3H3G6_9CREN</name>
<evidence type="ECO:0000256" key="3">
    <source>
        <dbReference type="ARBA" id="ARBA00022490"/>
    </source>
</evidence>
<evidence type="ECO:0000256" key="7">
    <source>
        <dbReference type="HAMAP-Rule" id="MF_00147"/>
    </source>
</evidence>
<feature type="binding site" evidence="7">
    <location>
        <position position="146"/>
    </location>
    <ligand>
        <name>substrate</name>
    </ligand>
</feature>
<comment type="subcellular location">
    <subcellularLocation>
        <location evidence="7 8">Cytoplasm</location>
    </subcellularLocation>
</comment>
<protein>
    <recommendedName>
        <fullName evidence="1 7">Triosephosphate isomerase</fullName>
        <shortName evidence="7">TIM</shortName>
        <shortName evidence="7">TPI</shortName>
        <ecNumber evidence="7 8">5.3.1.1</ecNumber>
    </recommendedName>
    <alternativeName>
        <fullName evidence="7">Triose-phosphate isomerase</fullName>
    </alternativeName>
</protein>
<keyword evidence="2 7" id="KW-0312">Gluconeogenesis</keyword>
<dbReference type="Pfam" id="PF00121">
    <property type="entry name" value="TIM"/>
    <property type="match status" value="1"/>
</dbReference>
<comment type="catalytic activity">
    <reaction evidence="7 8">
        <text>D-glyceraldehyde 3-phosphate = dihydroxyacetone phosphate</text>
        <dbReference type="Rhea" id="RHEA:18585"/>
        <dbReference type="ChEBI" id="CHEBI:57642"/>
        <dbReference type="ChEBI" id="CHEBI:59776"/>
        <dbReference type="EC" id="5.3.1.1"/>
    </reaction>
</comment>
<comment type="pathway">
    <text evidence="7 8">Carbohydrate biosynthesis; gluconeogenesis.</text>
</comment>
<dbReference type="SUPFAM" id="SSF51351">
    <property type="entry name" value="Triosephosphate isomerase (TIM)"/>
    <property type="match status" value="1"/>
</dbReference>
<feature type="binding site" evidence="7">
    <location>
        <position position="180"/>
    </location>
    <ligand>
        <name>substrate</name>
    </ligand>
</feature>
<dbReference type="PANTHER" id="PTHR21139">
    <property type="entry name" value="TRIOSEPHOSPHATE ISOMERASE"/>
    <property type="match status" value="1"/>
</dbReference>
<evidence type="ECO:0000256" key="2">
    <source>
        <dbReference type="ARBA" id="ARBA00022432"/>
    </source>
</evidence>
<dbReference type="GO" id="GO:0006094">
    <property type="term" value="P:gluconeogenesis"/>
    <property type="evidence" value="ECO:0007669"/>
    <property type="project" value="UniProtKB-UniRule"/>
</dbReference>
<dbReference type="InterPro" id="IPR022891">
    <property type="entry name" value="Triosephosphate_isomerase_arc"/>
</dbReference>
<organism evidence="9 12">
    <name type="scientific">Sulfolobus acidocaldarius</name>
    <dbReference type="NCBI Taxonomy" id="2285"/>
    <lineage>
        <taxon>Archaea</taxon>
        <taxon>Thermoproteota</taxon>
        <taxon>Thermoprotei</taxon>
        <taxon>Sulfolobales</taxon>
        <taxon>Sulfolobaceae</taxon>
        <taxon>Sulfolobus</taxon>
    </lineage>
</organism>
<evidence type="ECO:0000313" key="12">
    <source>
        <dbReference type="Proteomes" id="UP000065473"/>
    </source>
</evidence>
<dbReference type="OrthoDB" id="9465at2157"/>
<dbReference type="PaxDb" id="1435377-SUSAZ_00565"/>
<dbReference type="GO" id="GO:0046166">
    <property type="term" value="P:glyceraldehyde-3-phosphate biosynthetic process"/>
    <property type="evidence" value="ECO:0007669"/>
    <property type="project" value="TreeGrafter"/>
</dbReference>
<evidence type="ECO:0000313" key="9">
    <source>
        <dbReference type="EMBL" id="ALU29488.1"/>
    </source>
</evidence>
<dbReference type="EMBL" id="CP013694">
    <property type="protein sequence ID" value="ALU29488.1"/>
    <property type="molecule type" value="Genomic_DNA"/>
</dbReference>
<dbReference type="SMR" id="A0A0U3H3G6"/>
<feature type="binding site" evidence="7">
    <location>
        <begin position="9"/>
        <end position="11"/>
    </location>
    <ligand>
        <name>substrate</name>
    </ligand>
</feature>
<dbReference type="PANTHER" id="PTHR21139:SF42">
    <property type="entry name" value="TRIOSEPHOSPHATE ISOMERASE"/>
    <property type="match status" value="1"/>
</dbReference>
<evidence type="ECO:0000313" key="10">
    <source>
        <dbReference type="EMBL" id="ALU32217.1"/>
    </source>
</evidence>
<dbReference type="GO" id="GO:0005829">
    <property type="term" value="C:cytosol"/>
    <property type="evidence" value="ECO:0007669"/>
    <property type="project" value="TreeGrafter"/>
</dbReference>
<comment type="pathway">
    <text evidence="7 8">Carbohydrate degradation; glycolysis; D-glyceraldehyde 3-phosphate from glycerone phosphate: step 1/1.</text>
</comment>
<evidence type="ECO:0000256" key="4">
    <source>
        <dbReference type="ARBA" id="ARBA00023152"/>
    </source>
</evidence>
<dbReference type="AlphaFoldDB" id="A0A0U3H3G6"/>
<dbReference type="FunFam" id="3.20.20.70:FF:000223">
    <property type="entry name" value="Triosephosphate isomerase"/>
    <property type="match status" value="1"/>
</dbReference>
<dbReference type="NCBIfam" id="TIGR00419">
    <property type="entry name" value="tim"/>
    <property type="match status" value="1"/>
</dbReference>
<proteinExistence type="inferred from homology"/>
<feature type="active site" description="Proton acceptor" evidence="7">
    <location>
        <position position="141"/>
    </location>
</feature>
<evidence type="ECO:0000256" key="8">
    <source>
        <dbReference type="RuleBase" id="RU363013"/>
    </source>
</evidence>
<dbReference type="EC" id="5.3.1.1" evidence="7 8"/>
<dbReference type="Gene3D" id="3.20.20.70">
    <property type="entry name" value="Aldolase class I"/>
    <property type="match status" value="1"/>
</dbReference>
<dbReference type="STRING" id="1435377.SUSAZ_00565"/>
<dbReference type="InterPro" id="IPR035990">
    <property type="entry name" value="TIM_sf"/>
</dbReference>
<comment type="subunit">
    <text evidence="6 7">Homotetramer; dimer of dimers.</text>
</comment>
<evidence type="ECO:0000256" key="1">
    <source>
        <dbReference type="ARBA" id="ARBA00019397"/>
    </source>
</evidence>
<dbReference type="RefSeq" id="WP_011277042.1">
    <property type="nucleotide sequence ID" value="NZ_BHWZ01000001.1"/>
</dbReference>
<dbReference type="GO" id="GO:0004807">
    <property type="term" value="F:triose-phosphate isomerase activity"/>
    <property type="evidence" value="ECO:0007669"/>
    <property type="project" value="UniProtKB-UniRule"/>
</dbReference>
<feature type="active site" description="Electrophile" evidence="7">
    <location>
        <position position="93"/>
    </location>
</feature>
<dbReference type="GeneID" id="78440471"/>
<dbReference type="GO" id="GO:0006096">
    <property type="term" value="P:glycolytic process"/>
    <property type="evidence" value="ECO:0007669"/>
    <property type="project" value="UniProtKB-UniRule"/>
</dbReference>
<dbReference type="InterPro" id="IPR000652">
    <property type="entry name" value="Triosephosphate_isomerase"/>
</dbReference>
<accession>A0A0U3H3G6</accession>
<dbReference type="GO" id="GO:0019563">
    <property type="term" value="P:glycerol catabolic process"/>
    <property type="evidence" value="ECO:0007669"/>
    <property type="project" value="TreeGrafter"/>
</dbReference>
<reference evidence="11 12" key="1">
    <citation type="submission" date="2015-12" db="EMBL/GenBank/DDBJ databases">
        <title>A stable core within a dynamic pangenome in Sulfolobus acidocaldarius.</title>
        <authorList>
            <person name="Anderson R."/>
            <person name="Kouris A."/>
            <person name="Seward C."/>
            <person name="Campbell K."/>
            <person name="Whitaker R."/>
        </authorList>
    </citation>
    <scope>NUCLEOTIDE SEQUENCE [LARGE SCALE GENOMIC DNA]</scope>
    <source>
        <strain evidence="9 12">GG12-C01-09</strain>
        <strain evidence="10 11">NG05B_CO5_07</strain>
    </source>
</reference>
<comment type="function">
    <text evidence="7">Involved in the gluconeogenesis. Catalyzes stereospecifically the conversion of dihydroxyacetone phosphate (DHAP) to D-glyceraldehyde-3-phosphate (G3P).</text>
</comment>
<dbReference type="Proteomes" id="UP000065473">
    <property type="component" value="Chromosome"/>
</dbReference>
<dbReference type="OMA" id="IPVYAQH"/>
<dbReference type="GeneID" id="14550647"/>
<keyword evidence="3 7" id="KW-0963">Cytoplasm</keyword>
<evidence type="ECO:0000313" key="11">
    <source>
        <dbReference type="Proteomes" id="UP000060043"/>
    </source>
</evidence>
<dbReference type="NCBIfam" id="NF003302">
    <property type="entry name" value="PRK04302.1"/>
    <property type="match status" value="1"/>
</dbReference>